<dbReference type="EMBL" id="WAAU01000029">
    <property type="protein sequence ID" value="KAB1154273.1"/>
    <property type="molecule type" value="Genomic_DNA"/>
</dbReference>
<dbReference type="OrthoDB" id="9809746at2"/>
<dbReference type="GO" id="GO:0008379">
    <property type="term" value="F:thioredoxin peroxidase activity"/>
    <property type="evidence" value="ECO:0007669"/>
    <property type="project" value="TreeGrafter"/>
</dbReference>
<keyword evidence="4" id="KW-0049">Antioxidant</keyword>
<dbReference type="InterPro" id="IPR013766">
    <property type="entry name" value="Thioredoxin_domain"/>
</dbReference>
<keyword evidence="6" id="KW-1015">Disulfide bond</keyword>
<dbReference type="PANTHER" id="PTHR42801:SF7">
    <property type="entry name" value="SLL1159 PROTEIN"/>
    <property type="match status" value="1"/>
</dbReference>
<evidence type="ECO:0000256" key="12">
    <source>
        <dbReference type="SAM" id="Phobius"/>
    </source>
</evidence>
<dbReference type="Pfam" id="PF00578">
    <property type="entry name" value="AhpC-TSA"/>
    <property type="match status" value="1"/>
</dbReference>
<evidence type="ECO:0000256" key="9">
    <source>
        <dbReference type="ARBA" id="ARBA00038489"/>
    </source>
</evidence>
<dbReference type="AlphaFoldDB" id="A0A7J5A9W0"/>
<evidence type="ECO:0000313" key="14">
    <source>
        <dbReference type="EMBL" id="KAB1154273.1"/>
    </source>
</evidence>
<keyword evidence="5" id="KW-0560">Oxidoreductase</keyword>
<comment type="catalytic activity">
    <reaction evidence="11">
        <text>a hydroperoxide + [thioredoxin]-dithiol = an alcohol + [thioredoxin]-disulfide + H2O</text>
        <dbReference type="Rhea" id="RHEA:62620"/>
        <dbReference type="Rhea" id="RHEA-COMP:10698"/>
        <dbReference type="Rhea" id="RHEA-COMP:10700"/>
        <dbReference type="ChEBI" id="CHEBI:15377"/>
        <dbReference type="ChEBI" id="CHEBI:29950"/>
        <dbReference type="ChEBI" id="CHEBI:30879"/>
        <dbReference type="ChEBI" id="CHEBI:35924"/>
        <dbReference type="ChEBI" id="CHEBI:50058"/>
        <dbReference type="EC" id="1.11.1.24"/>
    </reaction>
</comment>
<evidence type="ECO:0000256" key="8">
    <source>
        <dbReference type="ARBA" id="ARBA00032824"/>
    </source>
</evidence>
<organism evidence="14 15">
    <name type="scientific">Tenacibaculum aiptasiae</name>
    <dbReference type="NCBI Taxonomy" id="426481"/>
    <lineage>
        <taxon>Bacteria</taxon>
        <taxon>Pseudomonadati</taxon>
        <taxon>Bacteroidota</taxon>
        <taxon>Flavobacteriia</taxon>
        <taxon>Flavobacteriales</taxon>
        <taxon>Flavobacteriaceae</taxon>
        <taxon>Tenacibaculum</taxon>
    </lineage>
</organism>
<comment type="function">
    <text evidence="1">Thiol-specific peroxidase that catalyzes the reduction of hydrogen peroxide and organic hydroperoxides to water and alcohols, respectively. Plays a role in cell protection against oxidative stress by detoxifying peroxides and as sensor of hydrogen peroxide-mediated signaling events.</text>
</comment>
<proteinExistence type="inferred from homology"/>
<keyword evidence="7" id="KW-0676">Redox-active center</keyword>
<evidence type="ECO:0000259" key="13">
    <source>
        <dbReference type="PROSITE" id="PS51352"/>
    </source>
</evidence>
<feature type="transmembrane region" description="Helical" evidence="12">
    <location>
        <begin position="7"/>
        <end position="26"/>
    </location>
</feature>
<reference evidence="14 15" key="1">
    <citation type="submission" date="2019-09" db="EMBL/GenBank/DDBJ databases">
        <authorList>
            <person name="Cao W.R."/>
        </authorList>
    </citation>
    <scope>NUCLEOTIDE SEQUENCE [LARGE SCALE GENOMIC DNA]</scope>
    <source>
        <strain evidence="15">a4</strain>
    </source>
</reference>
<dbReference type="InterPro" id="IPR000866">
    <property type="entry name" value="AhpC/TSA"/>
</dbReference>
<sequence length="277" mass="31617">MKNFTKSLFISAFPVFALIIFIKTIANANFNSSNIGLLISSITVVIFFAMLFIKPVARTSKNLSFYSTFIVIGFALNLFNFEQKTLVISVGLALGWLAYLTWYSSFNSRDTSILQEGKTLPDFVLENENSEKITLKDLKGDFKIFLFYRGNWCPLCMAQIKEVVAQYKELEKRNTTMVLVSSQPHKFTKSLAKKHSVPFKFLVDVKNKVAKQLGILHENGLPAGFQVFGYDSDVVLPTVIITDEDNKIIFADLTDNYRVRPEPETFIKIIDRYKRLN</sequence>
<accession>A0A7J5A9W0</accession>
<name>A0A7J5A9W0_9FLAO</name>
<gene>
    <name evidence="14" type="ORF">F7018_14985</name>
</gene>
<dbReference type="GO" id="GO:0034599">
    <property type="term" value="P:cellular response to oxidative stress"/>
    <property type="evidence" value="ECO:0007669"/>
    <property type="project" value="TreeGrafter"/>
</dbReference>
<dbReference type="PANTHER" id="PTHR42801">
    <property type="entry name" value="THIOREDOXIN-DEPENDENT PEROXIDE REDUCTASE"/>
    <property type="match status" value="1"/>
</dbReference>
<keyword evidence="12" id="KW-0812">Transmembrane</keyword>
<evidence type="ECO:0000256" key="4">
    <source>
        <dbReference type="ARBA" id="ARBA00022862"/>
    </source>
</evidence>
<evidence type="ECO:0000256" key="5">
    <source>
        <dbReference type="ARBA" id="ARBA00023002"/>
    </source>
</evidence>
<dbReference type="SUPFAM" id="SSF52833">
    <property type="entry name" value="Thioredoxin-like"/>
    <property type="match status" value="1"/>
</dbReference>
<dbReference type="Proteomes" id="UP000467305">
    <property type="component" value="Unassembled WGS sequence"/>
</dbReference>
<feature type="transmembrane region" description="Helical" evidence="12">
    <location>
        <begin position="32"/>
        <end position="51"/>
    </location>
</feature>
<evidence type="ECO:0000256" key="11">
    <source>
        <dbReference type="ARBA" id="ARBA00049091"/>
    </source>
</evidence>
<protein>
    <recommendedName>
        <fullName evidence="2">thioredoxin-dependent peroxiredoxin</fullName>
        <ecNumber evidence="2">1.11.1.24</ecNumber>
    </recommendedName>
    <alternativeName>
        <fullName evidence="8">Thioredoxin peroxidase</fullName>
    </alternativeName>
    <alternativeName>
        <fullName evidence="10">Thioredoxin-dependent peroxiredoxin Bcp</fullName>
    </alternativeName>
</protein>
<keyword evidence="15" id="KW-1185">Reference proteome</keyword>
<feature type="domain" description="Thioredoxin" evidence="13">
    <location>
        <begin position="114"/>
        <end position="275"/>
    </location>
</feature>
<dbReference type="PROSITE" id="PS51352">
    <property type="entry name" value="THIOREDOXIN_2"/>
    <property type="match status" value="1"/>
</dbReference>
<evidence type="ECO:0000256" key="6">
    <source>
        <dbReference type="ARBA" id="ARBA00023157"/>
    </source>
</evidence>
<dbReference type="Gene3D" id="3.40.30.10">
    <property type="entry name" value="Glutaredoxin"/>
    <property type="match status" value="1"/>
</dbReference>
<evidence type="ECO:0000256" key="2">
    <source>
        <dbReference type="ARBA" id="ARBA00013017"/>
    </source>
</evidence>
<evidence type="ECO:0000256" key="7">
    <source>
        <dbReference type="ARBA" id="ARBA00023284"/>
    </source>
</evidence>
<evidence type="ECO:0000256" key="3">
    <source>
        <dbReference type="ARBA" id="ARBA00022559"/>
    </source>
</evidence>
<evidence type="ECO:0000256" key="10">
    <source>
        <dbReference type="ARBA" id="ARBA00042639"/>
    </source>
</evidence>
<evidence type="ECO:0000256" key="1">
    <source>
        <dbReference type="ARBA" id="ARBA00003330"/>
    </source>
</evidence>
<keyword evidence="3" id="KW-0575">Peroxidase</keyword>
<comment type="similarity">
    <text evidence="9">Belongs to the peroxiredoxin family. BCP/PrxQ subfamily.</text>
</comment>
<evidence type="ECO:0000313" key="15">
    <source>
        <dbReference type="Proteomes" id="UP000467305"/>
    </source>
</evidence>
<feature type="transmembrane region" description="Helical" evidence="12">
    <location>
        <begin position="63"/>
        <end position="79"/>
    </location>
</feature>
<dbReference type="RefSeq" id="WP_150900907.1">
    <property type="nucleotide sequence ID" value="NZ_WAAU01000029.1"/>
</dbReference>
<keyword evidence="12" id="KW-0472">Membrane</keyword>
<dbReference type="InterPro" id="IPR050924">
    <property type="entry name" value="Peroxiredoxin_BCP/PrxQ"/>
</dbReference>
<keyword evidence="12" id="KW-1133">Transmembrane helix</keyword>
<comment type="caution">
    <text evidence="14">The sequence shown here is derived from an EMBL/GenBank/DDBJ whole genome shotgun (WGS) entry which is preliminary data.</text>
</comment>
<dbReference type="GO" id="GO:0045454">
    <property type="term" value="P:cell redox homeostasis"/>
    <property type="evidence" value="ECO:0007669"/>
    <property type="project" value="TreeGrafter"/>
</dbReference>
<dbReference type="InterPro" id="IPR036249">
    <property type="entry name" value="Thioredoxin-like_sf"/>
</dbReference>
<feature type="transmembrane region" description="Helical" evidence="12">
    <location>
        <begin position="85"/>
        <end position="103"/>
    </location>
</feature>
<dbReference type="EC" id="1.11.1.24" evidence="2"/>
<dbReference type="GO" id="GO:0005737">
    <property type="term" value="C:cytoplasm"/>
    <property type="evidence" value="ECO:0007669"/>
    <property type="project" value="TreeGrafter"/>
</dbReference>